<dbReference type="HAMAP" id="MF_00972">
    <property type="entry name" value="tRNA_aden_deaminase"/>
    <property type="match status" value="1"/>
</dbReference>
<evidence type="ECO:0000313" key="12">
    <source>
        <dbReference type="Proteomes" id="UP000698963"/>
    </source>
</evidence>
<accession>A0A921DRN8</accession>
<evidence type="ECO:0000256" key="1">
    <source>
        <dbReference type="ARBA" id="ARBA00010669"/>
    </source>
</evidence>
<dbReference type="PANTHER" id="PTHR11079:SF202">
    <property type="entry name" value="TRNA-SPECIFIC ADENOSINE DEAMINASE"/>
    <property type="match status" value="1"/>
</dbReference>
<evidence type="ECO:0000256" key="5">
    <source>
        <dbReference type="ARBA" id="ARBA00022801"/>
    </source>
</evidence>
<comment type="caution">
    <text evidence="11">The sequence shown here is derived from an EMBL/GenBank/DDBJ whole genome shotgun (WGS) entry which is preliminary data.</text>
</comment>
<sequence>MELFNRCPEEERWRPLPSWGPEPPAPSGRSWRSLMGRALRLARQAERAGEVPVGALVVDGQGCILAEAHNETESSHDPTAHAEVLALRRAALAAGNHRLSGSVLVVTLEPCLMCTGALREARVSGVVFGASDARAGAVCSCLEGLDYAQTGSAPWSYGGVEAEKCARLLTEFFRKRR</sequence>
<dbReference type="PANTHER" id="PTHR11079">
    <property type="entry name" value="CYTOSINE DEAMINASE FAMILY MEMBER"/>
    <property type="match status" value="1"/>
</dbReference>
<comment type="function">
    <text evidence="8">Catalyzes the deamination of adenosine to inosine at the wobble position 34 of tRNA(Arg2).</text>
</comment>
<dbReference type="InterPro" id="IPR016192">
    <property type="entry name" value="APOBEC/CMP_deaminase_Zn-bd"/>
</dbReference>
<reference evidence="11" key="1">
    <citation type="journal article" date="2021" name="PeerJ">
        <title>Extensive microbial diversity within the chicken gut microbiome revealed by metagenomics and culture.</title>
        <authorList>
            <person name="Gilroy R."/>
            <person name="Ravi A."/>
            <person name="Getino M."/>
            <person name="Pursley I."/>
            <person name="Horton D.L."/>
            <person name="Alikhan N.F."/>
            <person name="Baker D."/>
            <person name="Gharbi K."/>
            <person name="Hall N."/>
            <person name="Watson M."/>
            <person name="Adriaenssens E.M."/>
            <person name="Foster-Nyarko E."/>
            <person name="Jarju S."/>
            <person name="Secka A."/>
            <person name="Antonio M."/>
            <person name="Oren A."/>
            <person name="Chaudhuri R.R."/>
            <person name="La Ragione R."/>
            <person name="Hildebrand F."/>
            <person name="Pallen M.J."/>
        </authorList>
    </citation>
    <scope>NUCLEOTIDE SEQUENCE</scope>
    <source>
        <strain evidence="11">ChiGjej2B2-19336</strain>
    </source>
</reference>
<dbReference type="AlphaFoldDB" id="A0A921DRN8"/>
<feature type="region of interest" description="Disordered" evidence="9">
    <location>
        <begin position="1"/>
        <end position="29"/>
    </location>
</feature>
<evidence type="ECO:0000313" key="11">
    <source>
        <dbReference type="EMBL" id="HJD97865.1"/>
    </source>
</evidence>
<comment type="catalytic activity">
    <reaction evidence="7 8">
        <text>adenosine(34) in tRNA + H2O + H(+) = inosine(34) in tRNA + NH4(+)</text>
        <dbReference type="Rhea" id="RHEA:43168"/>
        <dbReference type="Rhea" id="RHEA-COMP:10373"/>
        <dbReference type="Rhea" id="RHEA-COMP:10374"/>
        <dbReference type="ChEBI" id="CHEBI:15377"/>
        <dbReference type="ChEBI" id="CHEBI:15378"/>
        <dbReference type="ChEBI" id="CHEBI:28938"/>
        <dbReference type="ChEBI" id="CHEBI:74411"/>
        <dbReference type="ChEBI" id="CHEBI:82852"/>
        <dbReference type="EC" id="3.5.4.33"/>
    </reaction>
</comment>
<dbReference type="CDD" id="cd01285">
    <property type="entry name" value="nucleoside_deaminase"/>
    <property type="match status" value="1"/>
</dbReference>
<organism evidence="11 12">
    <name type="scientific">Mailhella massiliensis</name>
    <dbReference type="NCBI Taxonomy" id="1903261"/>
    <lineage>
        <taxon>Bacteria</taxon>
        <taxon>Pseudomonadati</taxon>
        <taxon>Thermodesulfobacteriota</taxon>
        <taxon>Desulfovibrionia</taxon>
        <taxon>Desulfovibrionales</taxon>
        <taxon>Desulfovibrionaceae</taxon>
        <taxon>Mailhella</taxon>
    </lineage>
</organism>
<dbReference type="InterPro" id="IPR002125">
    <property type="entry name" value="CMP_dCMP_dom"/>
</dbReference>
<dbReference type="Gene3D" id="3.40.140.10">
    <property type="entry name" value="Cytidine Deaminase, domain 2"/>
    <property type="match status" value="1"/>
</dbReference>
<dbReference type="InterPro" id="IPR028883">
    <property type="entry name" value="tRNA_aden_deaminase"/>
</dbReference>
<dbReference type="EMBL" id="DYZA01000190">
    <property type="protein sequence ID" value="HJD97865.1"/>
    <property type="molecule type" value="Genomic_DNA"/>
</dbReference>
<evidence type="ECO:0000256" key="6">
    <source>
        <dbReference type="ARBA" id="ARBA00022833"/>
    </source>
</evidence>
<dbReference type="PROSITE" id="PS00903">
    <property type="entry name" value="CYT_DCMP_DEAMINASES_1"/>
    <property type="match status" value="1"/>
</dbReference>
<feature type="binding site" evidence="8">
    <location>
        <position position="114"/>
    </location>
    <ligand>
        <name>Zn(2+)</name>
        <dbReference type="ChEBI" id="CHEBI:29105"/>
        <note>catalytic</note>
    </ligand>
</feature>
<dbReference type="GO" id="GO:0052717">
    <property type="term" value="F:tRNA-specific adenosine-34 deaminase activity"/>
    <property type="evidence" value="ECO:0007669"/>
    <property type="project" value="UniProtKB-UniRule"/>
</dbReference>
<feature type="active site" description="Proton donor" evidence="8">
    <location>
        <position position="83"/>
    </location>
</feature>
<dbReference type="Proteomes" id="UP000698963">
    <property type="component" value="Unassembled WGS sequence"/>
</dbReference>
<evidence type="ECO:0000256" key="8">
    <source>
        <dbReference type="HAMAP-Rule" id="MF_00972"/>
    </source>
</evidence>
<dbReference type="EC" id="3.5.4.33" evidence="8"/>
<keyword evidence="6 8" id="KW-0862">Zinc</keyword>
<dbReference type="InterPro" id="IPR016193">
    <property type="entry name" value="Cytidine_deaminase-like"/>
</dbReference>
<keyword evidence="3 8" id="KW-0819">tRNA processing</keyword>
<dbReference type="GO" id="GO:0002100">
    <property type="term" value="P:tRNA wobble adenosine to inosine editing"/>
    <property type="evidence" value="ECO:0007669"/>
    <property type="project" value="UniProtKB-UniRule"/>
</dbReference>
<feature type="domain" description="CMP/dCMP-type deaminase" evidence="10">
    <location>
        <begin position="29"/>
        <end position="139"/>
    </location>
</feature>
<dbReference type="Pfam" id="PF00383">
    <property type="entry name" value="dCMP_cyt_deam_1"/>
    <property type="match status" value="1"/>
</dbReference>
<dbReference type="PROSITE" id="PS51747">
    <property type="entry name" value="CYT_DCMP_DEAMINASES_2"/>
    <property type="match status" value="1"/>
</dbReference>
<protein>
    <recommendedName>
        <fullName evidence="8">tRNA-specific adenosine deaminase</fullName>
        <ecNumber evidence="8">3.5.4.33</ecNumber>
    </recommendedName>
</protein>
<gene>
    <name evidence="8" type="primary">tadA</name>
    <name evidence="11" type="ORF">K8W16_09500</name>
</gene>
<reference evidence="11" key="2">
    <citation type="submission" date="2021-09" db="EMBL/GenBank/DDBJ databases">
        <authorList>
            <person name="Gilroy R."/>
        </authorList>
    </citation>
    <scope>NUCLEOTIDE SEQUENCE</scope>
    <source>
        <strain evidence="11">ChiGjej2B2-19336</strain>
    </source>
</reference>
<dbReference type="SUPFAM" id="SSF53927">
    <property type="entry name" value="Cytidine deaminase-like"/>
    <property type="match status" value="1"/>
</dbReference>
<comment type="similarity">
    <text evidence="1">Belongs to the cytidine and deoxycytidylate deaminase family. ADAT2 subfamily.</text>
</comment>
<keyword evidence="4 8" id="KW-0479">Metal-binding</keyword>
<dbReference type="RefSeq" id="WP_304122944.1">
    <property type="nucleotide sequence ID" value="NZ_DYZA01000190.1"/>
</dbReference>
<name>A0A921DRN8_9BACT</name>
<evidence type="ECO:0000256" key="7">
    <source>
        <dbReference type="ARBA" id="ARBA00048045"/>
    </source>
</evidence>
<evidence type="ECO:0000259" key="10">
    <source>
        <dbReference type="PROSITE" id="PS51747"/>
    </source>
</evidence>
<evidence type="ECO:0000256" key="2">
    <source>
        <dbReference type="ARBA" id="ARBA00011738"/>
    </source>
</evidence>
<proteinExistence type="inferred from homology"/>
<feature type="binding site" evidence="8">
    <location>
        <position position="111"/>
    </location>
    <ligand>
        <name>Zn(2+)</name>
        <dbReference type="ChEBI" id="CHEBI:29105"/>
        <note>catalytic</note>
    </ligand>
</feature>
<evidence type="ECO:0000256" key="4">
    <source>
        <dbReference type="ARBA" id="ARBA00022723"/>
    </source>
</evidence>
<dbReference type="GO" id="GO:0008270">
    <property type="term" value="F:zinc ion binding"/>
    <property type="evidence" value="ECO:0007669"/>
    <property type="project" value="UniProtKB-UniRule"/>
</dbReference>
<feature type="binding site" evidence="8">
    <location>
        <position position="81"/>
    </location>
    <ligand>
        <name>Zn(2+)</name>
        <dbReference type="ChEBI" id="CHEBI:29105"/>
        <note>catalytic</note>
    </ligand>
</feature>
<keyword evidence="5 8" id="KW-0378">Hydrolase</keyword>
<evidence type="ECO:0000256" key="9">
    <source>
        <dbReference type="SAM" id="MobiDB-lite"/>
    </source>
</evidence>
<comment type="subunit">
    <text evidence="2 8">Homodimer.</text>
</comment>
<comment type="cofactor">
    <cofactor evidence="8">
        <name>Zn(2+)</name>
        <dbReference type="ChEBI" id="CHEBI:29105"/>
    </cofactor>
    <text evidence="8">Binds 1 zinc ion per subunit.</text>
</comment>
<evidence type="ECO:0000256" key="3">
    <source>
        <dbReference type="ARBA" id="ARBA00022694"/>
    </source>
</evidence>